<dbReference type="EMBL" id="JALPTH010000002">
    <property type="protein sequence ID" value="MCK8676378.1"/>
    <property type="molecule type" value="Genomic_DNA"/>
</dbReference>
<protein>
    <recommendedName>
        <fullName evidence="5">Integral membrane protein</fullName>
    </recommendedName>
</protein>
<evidence type="ECO:0000313" key="4">
    <source>
        <dbReference type="Proteomes" id="UP001522868"/>
    </source>
</evidence>
<gene>
    <name evidence="3" type="ORF">M1O15_02880</name>
</gene>
<dbReference type="RefSeq" id="WP_248631558.1">
    <property type="nucleotide sequence ID" value="NZ_JALPTH010000002.1"/>
</dbReference>
<keyword evidence="4" id="KW-1185">Reference proteome</keyword>
<evidence type="ECO:0000256" key="1">
    <source>
        <dbReference type="SAM" id="MobiDB-lite"/>
    </source>
</evidence>
<feature type="region of interest" description="Disordered" evidence="1">
    <location>
        <begin position="254"/>
        <end position="274"/>
    </location>
</feature>
<feature type="transmembrane region" description="Helical" evidence="2">
    <location>
        <begin position="20"/>
        <end position="41"/>
    </location>
</feature>
<keyword evidence="2" id="KW-1133">Transmembrane helix</keyword>
<organism evidence="3 4">
    <name type="scientific">Streptomyces lichenis</name>
    <dbReference type="NCBI Taxonomy" id="2306967"/>
    <lineage>
        <taxon>Bacteria</taxon>
        <taxon>Bacillati</taxon>
        <taxon>Actinomycetota</taxon>
        <taxon>Actinomycetes</taxon>
        <taxon>Kitasatosporales</taxon>
        <taxon>Streptomycetaceae</taxon>
        <taxon>Streptomyces</taxon>
    </lineage>
</organism>
<comment type="caution">
    <text evidence="3">The sequence shown here is derived from an EMBL/GenBank/DDBJ whole genome shotgun (WGS) entry which is preliminary data.</text>
</comment>
<accession>A0ABT0I4X6</accession>
<feature type="transmembrane region" description="Helical" evidence="2">
    <location>
        <begin position="47"/>
        <end position="66"/>
    </location>
</feature>
<keyword evidence="2" id="KW-0472">Membrane</keyword>
<dbReference type="Proteomes" id="UP001522868">
    <property type="component" value="Unassembled WGS sequence"/>
</dbReference>
<sequence length="293" mass="28936">MSAPSGFAPTTGPRVLPRLLRAAVFAAVCVALSGVGHALAACATVPWWTLVAGFLGVFAAIVPLAGRERSLPLIATALAGGQLGLHVLFGLGERYQHLLHTLLGGSRAGGGNLAASGAGAGGQADDALIRIAARLVCGAGPRSISTADAYRIVAGAGLDPHDAATAASAGQGAHSAHGAAASAALLPGLPMILGHLLAALATGWLLRRGDLALLRLARLSGRGACEVADGALVRALRAALALVRALAGGLPVPPAGGPRYRRTGDDSPPPGAADALQHSVIRRGPPAVLVLAA</sequence>
<name>A0ABT0I4X6_9ACTN</name>
<evidence type="ECO:0000313" key="3">
    <source>
        <dbReference type="EMBL" id="MCK8676378.1"/>
    </source>
</evidence>
<feature type="transmembrane region" description="Helical" evidence="2">
    <location>
        <begin position="73"/>
        <end position="92"/>
    </location>
</feature>
<proteinExistence type="predicted"/>
<evidence type="ECO:0000256" key="2">
    <source>
        <dbReference type="SAM" id="Phobius"/>
    </source>
</evidence>
<evidence type="ECO:0008006" key="5">
    <source>
        <dbReference type="Google" id="ProtNLM"/>
    </source>
</evidence>
<keyword evidence="2" id="KW-0812">Transmembrane</keyword>
<reference evidence="3 4" key="1">
    <citation type="submission" date="2022-04" db="EMBL/GenBank/DDBJ databases">
        <title>Streptomyces sp. nov. LCR6-01 isolated from Lichen of Dirinaria sp.</title>
        <authorList>
            <person name="Kanchanasin P."/>
            <person name="Tanasupawat S."/>
            <person name="Phongsopitanun W."/>
        </authorList>
    </citation>
    <scope>NUCLEOTIDE SEQUENCE [LARGE SCALE GENOMIC DNA]</scope>
    <source>
        <strain evidence="3 4">LCR6-01</strain>
    </source>
</reference>
<feature type="transmembrane region" description="Helical" evidence="2">
    <location>
        <begin position="184"/>
        <end position="206"/>
    </location>
</feature>